<dbReference type="SMART" id="SM00345">
    <property type="entry name" value="HTH_GNTR"/>
    <property type="match status" value="1"/>
</dbReference>
<dbReference type="Pfam" id="PF07702">
    <property type="entry name" value="UTRA"/>
    <property type="match status" value="1"/>
</dbReference>
<keyword evidence="6" id="KW-1185">Reference proteome</keyword>
<proteinExistence type="predicted"/>
<keyword evidence="2" id="KW-0238">DNA-binding</keyword>
<dbReference type="PANTHER" id="PTHR44846">
    <property type="entry name" value="MANNOSYL-D-GLYCERATE TRANSPORT/METABOLISM SYSTEM REPRESSOR MNGR-RELATED"/>
    <property type="match status" value="1"/>
</dbReference>
<sequence length="238" mass="27340">MQSGVRPVYIQLRDKLWQQIEDKAMGSQERLPSERELAGLFATTRVTVRQALGQLEAEGKIFRSNRRGWYVTPERLQYDPSQDIGFYNLVHQQGYTPSTETLGKQLTETPLWLAQLSGLVQGAPIYHIVRRRSIDNRCVLVEHNYINPDRCPGLLSQDTDHSIWQLLQSKYALSPHKRQIEIYPQALTGLEADALHVNQGSAGLFMQRLSYDDNDDFLELDFEYWLHDALKVAVQVGN</sequence>
<organism evidence="5 6">
    <name type="scientific">Marinobacterium rhizophilum</name>
    <dbReference type="NCBI Taxonomy" id="420402"/>
    <lineage>
        <taxon>Bacteria</taxon>
        <taxon>Pseudomonadati</taxon>
        <taxon>Pseudomonadota</taxon>
        <taxon>Gammaproteobacteria</taxon>
        <taxon>Oceanospirillales</taxon>
        <taxon>Oceanospirillaceae</taxon>
        <taxon>Marinobacterium</taxon>
    </lineage>
</organism>
<protein>
    <submittedName>
        <fullName evidence="5">UTRA domain-containing protein</fullName>
    </submittedName>
</protein>
<dbReference type="InterPro" id="IPR036390">
    <property type="entry name" value="WH_DNA-bd_sf"/>
</dbReference>
<dbReference type="InterPro" id="IPR011663">
    <property type="entry name" value="UTRA"/>
</dbReference>
<evidence type="ECO:0000256" key="2">
    <source>
        <dbReference type="ARBA" id="ARBA00023125"/>
    </source>
</evidence>
<evidence type="ECO:0000256" key="1">
    <source>
        <dbReference type="ARBA" id="ARBA00023015"/>
    </source>
</evidence>
<dbReference type="InterPro" id="IPR050679">
    <property type="entry name" value="Bact_HTH_transcr_reg"/>
</dbReference>
<evidence type="ECO:0000256" key="3">
    <source>
        <dbReference type="ARBA" id="ARBA00023163"/>
    </source>
</evidence>
<dbReference type="Proteomes" id="UP001058461">
    <property type="component" value="Chromosome"/>
</dbReference>
<dbReference type="InterPro" id="IPR028978">
    <property type="entry name" value="Chorismate_lyase_/UTRA_dom_sf"/>
</dbReference>
<dbReference type="PRINTS" id="PR00035">
    <property type="entry name" value="HTHGNTR"/>
</dbReference>
<dbReference type="Pfam" id="PF00392">
    <property type="entry name" value="GntR"/>
    <property type="match status" value="1"/>
</dbReference>
<name>A0ABY5HGS3_9GAMM</name>
<dbReference type="InterPro" id="IPR000524">
    <property type="entry name" value="Tscrpt_reg_HTH_GntR"/>
</dbReference>
<dbReference type="EMBL" id="CP073347">
    <property type="protein sequence ID" value="UTW11565.1"/>
    <property type="molecule type" value="Genomic_DNA"/>
</dbReference>
<keyword evidence="1" id="KW-0805">Transcription regulation</keyword>
<feature type="domain" description="HTH gntR-type" evidence="4">
    <location>
        <begin position="6"/>
        <end position="74"/>
    </location>
</feature>
<dbReference type="SMART" id="SM00866">
    <property type="entry name" value="UTRA"/>
    <property type="match status" value="1"/>
</dbReference>
<dbReference type="PROSITE" id="PS50949">
    <property type="entry name" value="HTH_GNTR"/>
    <property type="match status" value="1"/>
</dbReference>
<evidence type="ECO:0000313" key="5">
    <source>
        <dbReference type="EMBL" id="UTW11565.1"/>
    </source>
</evidence>
<reference evidence="5" key="1">
    <citation type="submission" date="2021-04" db="EMBL/GenBank/DDBJ databases">
        <title>Oceanospirillales bacteria with DddD are important DMSP degraders in coastal seawater.</title>
        <authorList>
            <person name="Liu J."/>
        </authorList>
    </citation>
    <scope>NUCLEOTIDE SEQUENCE</scope>
    <source>
        <strain evidence="5">D13-1</strain>
    </source>
</reference>
<dbReference type="SUPFAM" id="SSF64288">
    <property type="entry name" value="Chorismate lyase-like"/>
    <property type="match status" value="1"/>
</dbReference>
<keyword evidence="3" id="KW-0804">Transcription</keyword>
<dbReference type="InterPro" id="IPR036388">
    <property type="entry name" value="WH-like_DNA-bd_sf"/>
</dbReference>
<dbReference type="PANTHER" id="PTHR44846:SF7">
    <property type="entry name" value="TRANSCRIPTIONAL REGULATOR OF 2-AMINOETHYLPHOSPHONATE DEGRADATION OPERONS-RELATED"/>
    <property type="match status" value="1"/>
</dbReference>
<dbReference type="Gene3D" id="1.10.10.10">
    <property type="entry name" value="Winged helix-like DNA-binding domain superfamily/Winged helix DNA-binding domain"/>
    <property type="match status" value="1"/>
</dbReference>
<gene>
    <name evidence="5" type="ORF">KDW95_20315</name>
</gene>
<dbReference type="SUPFAM" id="SSF46785">
    <property type="entry name" value="Winged helix' DNA-binding domain"/>
    <property type="match status" value="1"/>
</dbReference>
<dbReference type="Gene3D" id="3.40.1410.10">
    <property type="entry name" value="Chorismate lyase-like"/>
    <property type="match status" value="1"/>
</dbReference>
<evidence type="ECO:0000259" key="4">
    <source>
        <dbReference type="PROSITE" id="PS50949"/>
    </source>
</evidence>
<accession>A0ABY5HGS3</accession>
<dbReference type="CDD" id="cd07377">
    <property type="entry name" value="WHTH_GntR"/>
    <property type="match status" value="1"/>
</dbReference>
<evidence type="ECO:0000313" key="6">
    <source>
        <dbReference type="Proteomes" id="UP001058461"/>
    </source>
</evidence>